<accession>A0A0F9QWS9</accession>
<proteinExistence type="predicted"/>
<reference evidence="1" key="1">
    <citation type="journal article" date="2015" name="Nature">
        <title>Complex archaea that bridge the gap between prokaryotes and eukaryotes.</title>
        <authorList>
            <person name="Spang A."/>
            <person name="Saw J.H."/>
            <person name="Jorgensen S.L."/>
            <person name="Zaremba-Niedzwiedzka K."/>
            <person name="Martijn J."/>
            <person name="Lind A.E."/>
            <person name="van Eijk R."/>
            <person name="Schleper C."/>
            <person name="Guy L."/>
            <person name="Ettema T.J."/>
        </authorList>
    </citation>
    <scope>NUCLEOTIDE SEQUENCE</scope>
</reference>
<sequence length="179" mass="21779">MLSYLNIVEERKRDMDIDVIKDKIEYCLQILREKDQDLLDIEVNERTITHKLAEYIQDQFPNYDVDCEYNRYEKDTKRIRSIKNRSLDITKLKKYQIEKLIWEDKKALTIYPDIIIHKRKSPNNNLLIIEVKKSSNNKGEDFDIKKIEELMEPPYKYKFGLFLRIGIQNENNKCKWFPR</sequence>
<name>A0A0F9QWS9_9ZZZZ</name>
<dbReference type="AlphaFoldDB" id="A0A0F9QWS9"/>
<gene>
    <name evidence="1" type="ORF">LCGC14_0668140</name>
</gene>
<protein>
    <submittedName>
        <fullName evidence="1">Uncharacterized protein</fullName>
    </submittedName>
</protein>
<comment type="caution">
    <text evidence="1">The sequence shown here is derived from an EMBL/GenBank/DDBJ whole genome shotgun (WGS) entry which is preliminary data.</text>
</comment>
<dbReference type="EMBL" id="LAZR01001305">
    <property type="protein sequence ID" value="KKN46909.1"/>
    <property type="molecule type" value="Genomic_DNA"/>
</dbReference>
<evidence type="ECO:0000313" key="1">
    <source>
        <dbReference type="EMBL" id="KKN46909.1"/>
    </source>
</evidence>
<organism evidence="1">
    <name type="scientific">marine sediment metagenome</name>
    <dbReference type="NCBI Taxonomy" id="412755"/>
    <lineage>
        <taxon>unclassified sequences</taxon>
        <taxon>metagenomes</taxon>
        <taxon>ecological metagenomes</taxon>
    </lineage>
</organism>